<proteinExistence type="predicted"/>
<reference evidence="1" key="1">
    <citation type="submission" date="2015-04" db="UniProtKB">
        <authorList>
            <consortium name="EnsemblPlants"/>
        </authorList>
    </citation>
    <scope>IDENTIFICATION</scope>
</reference>
<reference evidence="1" key="2">
    <citation type="submission" date="2018-05" db="EMBL/GenBank/DDBJ databases">
        <title>OmerRS3 (Oryza meridionalis Reference Sequence Version 3).</title>
        <authorList>
            <person name="Zhang J."/>
            <person name="Kudrna D."/>
            <person name="Lee S."/>
            <person name="Talag J."/>
            <person name="Welchert J."/>
            <person name="Wing R.A."/>
        </authorList>
    </citation>
    <scope>NUCLEOTIDE SEQUENCE [LARGE SCALE GENOMIC DNA]</scope>
    <source>
        <strain evidence="1">cv. OR44</strain>
    </source>
</reference>
<dbReference type="HOGENOM" id="CLU_135287_0_0_1"/>
<evidence type="ECO:0000313" key="1">
    <source>
        <dbReference type="EnsemblPlants" id="OMERI06G11720.1"/>
    </source>
</evidence>
<dbReference type="EnsemblPlants" id="OMERI06G11720.1">
    <property type="protein sequence ID" value="OMERI06G11720.1"/>
    <property type="gene ID" value="OMERI06G11720"/>
</dbReference>
<name>A0A0E0E070_9ORYZ</name>
<accession>A0A0E0E070</accession>
<dbReference type="Proteomes" id="UP000008021">
    <property type="component" value="Chromosome 6"/>
</dbReference>
<organism evidence="1">
    <name type="scientific">Oryza meridionalis</name>
    <dbReference type="NCBI Taxonomy" id="40149"/>
    <lineage>
        <taxon>Eukaryota</taxon>
        <taxon>Viridiplantae</taxon>
        <taxon>Streptophyta</taxon>
        <taxon>Embryophyta</taxon>
        <taxon>Tracheophyta</taxon>
        <taxon>Spermatophyta</taxon>
        <taxon>Magnoliopsida</taxon>
        <taxon>Liliopsida</taxon>
        <taxon>Poales</taxon>
        <taxon>Poaceae</taxon>
        <taxon>BOP clade</taxon>
        <taxon>Oryzoideae</taxon>
        <taxon>Oryzeae</taxon>
        <taxon>Oryzinae</taxon>
        <taxon>Oryza</taxon>
    </lineage>
</organism>
<sequence>MTVPWQLTVVADEQCAPKRWTTTSQRLRQKRCFGPRCQMPGNAFTNKEELFTWAKNNNRELLHVDDIDKISNPTFAHRASFLHLAMQIHTTGTAQEASGLLFSVVLLDVNEPDVAATTRMVIDARRRVALVGVENFHAHDCIVHGDCRWIILLSAGCSADVKILILYCWVNVIQMVL</sequence>
<evidence type="ECO:0000313" key="2">
    <source>
        <dbReference type="Proteomes" id="UP000008021"/>
    </source>
</evidence>
<dbReference type="AlphaFoldDB" id="A0A0E0E070"/>
<keyword evidence="2" id="KW-1185">Reference proteome</keyword>
<protein>
    <submittedName>
        <fullName evidence="1">Uncharacterized protein</fullName>
    </submittedName>
</protein>
<dbReference type="Gramene" id="OMERI06G11720.1">
    <property type="protein sequence ID" value="OMERI06G11720.1"/>
    <property type="gene ID" value="OMERI06G11720"/>
</dbReference>